<evidence type="ECO:0000313" key="2">
    <source>
        <dbReference type="EMBL" id="QQV77719.1"/>
    </source>
</evidence>
<organism evidence="2 3">
    <name type="scientific">Sphingomonas aliaeris</name>
    <dbReference type="NCBI Taxonomy" id="2759526"/>
    <lineage>
        <taxon>Bacteria</taxon>
        <taxon>Pseudomonadati</taxon>
        <taxon>Pseudomonadota</taxon>
        <taxon>Alphaproteobacteria</taxon>
        <taxon>Sphingomonadales</taxon>
        <taxon>Sphingomonadaceae</taxon>
        <taxon>Sphingomonas</taxon>
    </lineage>
</organism>
<proteinExistence type="predicted"/>
<keyword evidence="3" id="KW-1185">Reference proteome</keyword>
<name>A0A974NVB9_9SPHN</name>
<accession>A0A974NVB9</accession>
<reference evidence="3" key="1">
    <citation type="submission" date="2020-09" db="EMBL/GenBank/DDBJ databases">
        <title>Sphingomonas sp., a new species isolated from pork steak.</title>
        <authorList>
            <person name="Heidler von Heilborn D."/>
        </authorList>
    </citation>
    <scope>NUCLEOTIDE SEQUENCE [LARGE SCALE GENOMIC DNA]</scope>
</reference>
<keyword evidence="1" id="KW-1133">Transmembrane helix</keyword>
<dbReference type="RefSeq" id="WP_202094516.1">
    <property type="nucleotide sequence ID" value="NZ_CP061035.1"/>
</dbReference>
<keyword evidence="1" id="KW-0812">Transmembrane</keyword>
<evidence type="ECO:0000256" key="1">
    <source>
        <dbReference type="SAM" id="Phobius"/>
    </source>
</evidence>
<gene>
    <name evidence="2" type="ORF">H5J25_02745</name>
</gene>
<sequence>MQYVRLLIAQRHIAVAICVAALLLKLIVPTGYMIDASRGHFAIIACPGTITAPAANAMTGMSGMHAAMPDHGMQSDQGGAKDHDPSGGHAKVELPCAFAGLSAAALGAVDPILLATFVAFVMLLGYRAGYSPPVVQRSFLRPPLRGPPALP</sequence>
<dbReference type="KEGG" id="sari:H5J25_02745"/>
<keyword evidence="1" id="KW-0472">Membrane</keyword>
<dbReference type="Proteomes" id="UP000595894">
    <property type="component" value="Chromosome"/>
</dbReference>
<feature type="transmembrane region" description="Helical" evidence="1">
    <location>
        <begin position="112"/>
        <end position="130"/>
    </location>
</feature>
<dbReference type="AlphaFoldDB" id="A0A974NVB9"/>
<dbReference type="EMBL" id="CP061035">
    <property type="protein sequence ID" value="QQV77719.1"/>
    <property type="molecule type" value="Genomic_DNA"/>
</dbReference>
<feature type="transmembrane region" description="Helical" evidence="1">
    <location>
        <begin position="12"/>
        <end position="34"/>
    </location>
</feature>
<evidence type="ECO:0000313" key="3">
    <source>
        <dbReference type="Proteomes" id="UP000595894"/>
    </source>
</evidence>
<evidence type="ECO:0008006" key="4">
    <source>
        <dbReference type="Google" id="ProtNLM"/>
    </source>
</evidence>
<protein>
    <recommendedName>
        <fullName evidence="4">DUF2946 domain-containing protein</fullName>
    </recommendedName>
</protein>